<dbReference type="GO" id="GO:0000786">
    <property type="term" value="C:nucleosome"/>
    <property type="evidence" value="ECO:0007669"/>
    <property type="project" value="InterPro"/>
</dbReference>
<dbReference type="STRING" id="1965070.A0A3S3PY99"/>
<accession>A0A3S3PY99</accession>
<comment type="caution">
    <text evidence="3">The sequence shown here is derived from an EMBL/GenBank/DDBJ whole genome shotgun (WGS) entry which is preliminary data.</text>
</comment>
<feature type="non-terminal residue" evidence="3">
    <location>
        <position position="1"/>
    </location>
</feature>
<dbReference type="AlphaFoldDB" id="A0A3S3PY99"/>
<dbReference type="Pfam" id="PF00125">
    <property type="entry name" value="Histone"/>
    <property type="match status" value="1"/>
</dbReference>
<protein>
    <submittedName>
        <fullName evidence="3">Histone 3-like protein</fullName>
    </submittedName>
</protein>
<gene>
    <name evidence="3" type="ORF">B4U79_13668</name>
</gene>
<dbReference type="SUPFAM" id="SSF47113">
    <property type="entry name" value="Histone-fold"/>
    <property type="match status" value="1"/>
</dbReference>
<evidence type="ECO:0000313" key="4">
    <source>
        <dbReference type="Proteomes" id="UP000285301"/>
    </source>
</evidence>
<dbReference type="InterPro" id="IPR000164">
    <property type="entry name" value="Histone_H3/CENP-A"/>
</dbReference>
<dbReference type="PRINTS" id="PR00622">
    <property type="entry name" value="HISTONEH3"/>
</dbReference>
<dbReference type="GO" id="GO:0046982">
    <property type="term" value="F:protein heterodimerization activity"/>
    <property type="evidence" value="ECO:0007669"/>
    <property type="project" value="InterPro"/>
</dbReference>
<dbReference type="InterPro" id="IPR007125">
    <property type="entry name" value="H2A/H2B/H3"/>
</dbReference>
<evidence type="ECO:0000256" key="1">
    <source>
        <dbReference type="ARBA" id="ARBA00010343"/>
    </source>
</evidence>
<dbReference type="InterPro" id="IPR009072">
    <property type="entry name" value="Histone-fold"/>
</dbReference>
<reference evidence="3 4" key="1">
    <citation type="journal article" date="2018" name="Gigascience">
        <title>Genomes of trombidid mites reveal novel predicted allergens and laterally-transferred genes associated with secondary metabolism.</title>
        <authorList>
            <person name="Dong X."/>
            <person name="Chaisiri K."/>
            <person name="Xia D."/>
            <person name="Armstrong S.D."/>
            <person name="Fang Y."/>
            <person name="Donnelly M.J."/>
            <person name="Kadowaki T."/>
            <person name="McGarry J.W."/>
            <person name="Darby A.C."/>
            <person name="Makepeace B.L."/>
        </authorList>
    </citation>
    <scope>NUCLEOTIDE SEQUENCE [LARGE SCALE GENOMIC DNA]</scope>
    <source>
        <strain evidence="3">UoL-WK</strain>
    </source>
</reference>
<dbReference type="Proteomes" id="UP000285301">
    <property type="component" value="Unassembled WGS sequence"/>
</dbReference>
<feature type="domain" description="Core Histone H2A/H2B/H3" evidence="2">
    <location>
        <begin position="1"/>
        <end position="46"/>
    </location>
</feature>
<dbReference type="OrthoDB" id="6737034at2759"/>
<dbReference type="GO" id="GO:0003677">
    <property type="term" value="F:DNA binding"/>
    <property type="evidence" value="ECO:0007669"/>
    <property type="project" value="InterPro"/>
</dbReference>
<sequence length="54" mass="6246">QASALEVLQEAAETYLVELFEHSNLVANNAERVTVMPEDMHTVRRIRGLRDHVW</sequence>
<dbReference type="EMBL" id="NCKU01012518">
    <property type="protein sequence ID" value="RWS00065.1"/>
    <property type="molecule type" value="Genomic_DNA"/>
</dbReference>
<organism evidence="3 4">
    <name type="scientific">Dinothrombium tinctorium</name>
    <dbReference type="NCBI Taxonomy" id="1965070"/>
    <lineage>
        <taxon>Eukaryota</taxon>
        <taxon>Metazoa</taxon>
        <taxon>Ecdysozoa</taxon>
        <taxon>Arthropoda</taxon>
        <taxon>Chelicerata</taxon>
        <taxon>Arachnida</taxon>
        <taxon>Acari</taxon>
        <taxon>Acariformes</taxon>
        <taxon>Trombidiformes</taxon>
        <taxon>Prostigmata</taxon>
        <taxon>Anystina</taxon>
        <taxon>Parasitengona</taxon>
        <taxon>Trombidioidea</taxon>
        <taxon>Trombidiidae</taxon>
        <taxon>Dinothrombium</taxon>
    </lineage>
</organism>
<comment type="similarity">
    <text evidence="1">Belongs to the histone H3 family.</text>
</comment>
<name>A0A3S3PY99_9ACAR</name>
<dbReference type="Gene3D" id="1.10.20.10">
    <property type="entry name" value="Histone, subunit A"/>
    <property type="match status" value="1"/>
</dbReference>
<keyword evidence="4" id="KW-1185">Reference proteome</keyword>
<dbReference type="PANTHER" id="PTHR11426">
    <property type="entry name" value="HISTONE H3"/>
    <property type="match status" value="1"/>
</dbReference>
<dbReference type="GO" id="GO:0030527">
    <property type="term" value="F:structural constituent of chromatin"/>
    <property type="evidence" value="ECO:0007669"/>
    <property type="project" value="InterPro"/>
</dbReference>
<evidence type="ECO:0000313" key="3">
    <source>
        <dbReference type="EMBL" id="RWS00065.1"/>
    </source>
</evidence>
<evidence type="ECO:0000259" key="2">
    <source>
        <dbReference type="Pfam" id="PF00125"/>
    </source>
</evidence>
<proteinExistence type="inferred from homology"/>